<dbReference type="AlphaFoldDB" id="M8B8T0"/>
<name>M8B8T0_AEGTA</name>
<reference evidence="3" key="1">
    <citation type="submission" date="2015-06" db="UniProtKB">
        <authorList>
            <consortium name="EnsemblPlants"/>
        </authorList>
    </citation>
    <scope>IDENTIFICATION</scope>
</reference>
<proteinExistence type="predicted"/>
<evidence type="ECO:0000259" key="2">
    <source>
        <dbReference type="Pfam" id="PF03017"/>
    </source>
</evidence>
<evidence type="ECO:0000313" key="3">
    <source>
        <dbReference type="EnsemblPlants" id="EMT10401"/>
    </source>
</evidence>
<feature type="domain" description="Transposase Tnp1/En/Spm-like" evidence="2">
    <location>
        <begin position="44"/>
        <end position="89"/>
    </location>
</feature>
<sequence length="101" mass="11350">MRKSRENMDGNLTRVHKQSTQDKSVVHVSSKQKRSPSMEVGTKVILKSSVYPNKRHVARASILGCNSKKIVGGVELGRQFIEVQVDQPIEECELLIERFSG</sequence>
<accession>M8B8T0</accession>
<protein>
    <recommendedName>
        <fullName evidence="2">Transposase Tnp1/En/Spm-like domain-containing protein</fullName>
    </recommendedName>
</protein>
<evidence type="ECO:0000256" key="1">
    <source>
        <dbReference type="SAM" id="MobiDB-lite"/>
    </source>
</evidence>
<organism evidence="3">
    <name type="scientific">Aegilops tauschii</name>
    <name type="common">Tausch's goatgrass</name>
    <name type="synonym">Aegilops squarrosa</name>
    <dbReference type="NCBI Taxonomy" id="37682"/>
    <lineage>
        <taxon>Eukaryota</taxon>
        <taxon>Viridiplantae</taxon>
        <taxon>Streptophyta</taxon>
        <taxon>Embryophyta</taxon>
        <taxon>Tracheophyta</taxon>
        <taxon>Spermatophyta</taxon>
        <taxon>Magnoliopsida</taxon>
        <taxon>Liliopsida</taxon>
        <taxon>Poales</taxon>
        <taxon>Poaceae</taxon>
        <taxon>BOP clade</taxon>
        <taxon>Pooideae</taxon>
        <taxon>Triticodae</taxon>
        <taxon>Triticeae</taxon>
        <taxon>Triticinae</taxon>
        <taxon>Aegilops</taxon>
    </lineage>
</organism>
<dbReference type="EnsemblPlants" id="EMT10401">
    <property type="protein sequence ID" value="EMT10401"/>
    <property type="gene ID" value="F775_24461"/>
</dbReference>
<feature type="region of interest" description="Disordered" evidence="1">
    <location>
        <begin position="1"/>
        <end position="39"/>
    </location>
</feature>
<dbReference type="InterPro" id="IPR004264">
    <property type="entry name" value="Transposase_23"/>
</dbReference>
<dbReference type="ExpressionAtlas" id="M8B8T0">
    <property type="expression patterns" value="baseline"/>
</dbReference>
<dbReference type="Pfam" id="PF03017">
    <property type="entry name" value="Transposase_23"/>
    <property type="match status" value="1"/>
</dbReference>